<accession>A0A6M1RBF1</accession>
<evidence type="ECO:0000256" key="1">
    <source>
        <dbReference type="ARBA" id="ARBA00022448"/>
    </source>
</evidence>
<organism evidence="5 6">
    <name type="scientific">Nocardioides turkmenicus</name>
    <dbReference type="NCBI Taxonomy" id="2711220"/>
    <lineage>
        <taxon>Bacteria</taxon>
        <taxon>Bacillati</taxon>
        <taxon>Actinomycetota</taxon>
        <taxon>Actinomycetes</taxon>
        <taxon>Propionibacteriales</taxon>
        <taxon>Nocardioidaceae</taxon>
        <taxon>Nocardioides</taxon>
    </lineage>
</organism>
<dbReference type="PANTHER" id="PTHR42794:SF2">
    <property type="entry name" value="ABC TRANSPORTER ATP-BINDING PROTEIN"/>
    <property type="match status" value="1"/>
</dbReference>
<reference evidence="5 6" key="1">
    <citation type="submission" date="2020-02" db="EMBL/GenBank/DDBJ databases">
        <title>Whole-genome analyses of novel actinobacteria.</title>
        <authorList>
            <person name="Sahin N."/>
        </authorList>
    </citation>
    <scope>NUCLEOTIDE SEQUENCE [LARGE SCALE GENOMIC DNA]</scope>
    <source>
        <strain evidence="5 6">KC13</strain>
    </source>
</reference>
<dbReference type="Gene3D" id="3.40.50.300">
    <property type="entry name" value="P-loop containing nucleotide triphosphate hydrolases"/>
    <property type="match status" value="1"/>
</dbReference>
<keyword evidence="1" id="KW-0813">Transport</keyword>
<evidence type="ECO:0000313" key="6">
    <source>
        <dbReference type="Proteomes" id="UP000483261"/>
    </source>
</evidence>
<dbReference type="RefSeq" id="WP_165111435.1">
    <property type="nucleotide sequence ID" value="NZ_JAALAA010000010.1"/>
</dbReference>
<dbReference type="InterPro" id="IPR003439">
    <property type="entry name" value="ABC_transporter-like_ATP-bd"/>
</dbReference>
<dbReference type="SMART" id="SM00382">
    <property type="entry name" value="AAA"/>
    <property type="match status" value="1"/>
</dbReference>
<keyword evidence="3 5" id="KW-0067">ATP-binding</keyword>
<evidence type="ECO:0000259" key="4">
    <source>
        <dbReference type="PROSITE" id="PS50893"/>
    </source>
</evidence>
<sequence length="263" mass="28267">MRLETLDLTLGRGGREVVTAASVVVEPGEVLGILGANGSGKSTILRACFGALRPVSGQVRLDGTDVATMSRREIARRVAVMAQEPPDEFGLTVAESVLLGRTPHRGVLGRDSPKDWRVVGRAMELAGVAALADRPVHRLSGGERQRTLLARAIAQEAELLLLDEPTNHLDVSYRFELMHTVAELGITTVVALHELDLALAYCDRVAVLDRGRVVALGEPADILTPALVREVFGVEASRITDPEAGTPHLLLRGTSARTRERNT</sequence>
<keyword evidence="6" id="KW-1185">Reference proteome</keyword>
<keyword evidence="2" id="KW-0547">Nucleotide-binding</keyword>
<name>A0A6M1RBF1_9ACTN</name>
<dbReference type="PANTHER" id="PTHR42794">
    <property type="entry name" value="HEMIN IMPORT ATP-BINDING PROTEIN HMUV"/>
    <property type="match status" value="1"/>
</dbReference>
<gene>
    <name evidence="5" type="ORF">G5C66_13210</name>
</gene>
<evidence type="ECO:0000256" key="2">
    <source>
        <dbReference type="ARBA" id="ARBA00022741"/>
    </source>
</evidence>
<dbReference type="Pfam" id="PF00005">
    <property type="entry name" value="ABC_tran"/>
    <property type="match status" value="1"/>
</dbReference>
<dbReference type="InterPro" id="IPR027417">
    <property type="entry name" value="P-loop_NTPase"/>
</dbReference>
<dbReference type="SUPFAM" id="SSF52540">
    <property type="entry name" value="P-loop containing nucleoside triphosphate hydrolases"/>
    <property type="match status" value="1"/>
</dbReference>
<comment type="caution">
    <text evidence="5">The sequence shown here is derived from an EMBL/GenBank/DDBJ whole genome shotgun (WGS) entry which is preliminary data.</text>
</comment>
<dbReference type="GO" id="GO:0016887">
    <property type="term" value="F:ATP hydrolysis activity"/>
    <property type="evidence" value="ECO:0007669"/>
    <property type="project" value="InterPro"/>
</dbReference>
<dbReference type="Proteomes" id="UP000483261">
    <property type="component" value="Unassembled WGS sequence"/>
</dbReference>
<dbReference type="EMBL" id="JAALAA010000010">
    <property type="protein sequence ID" value="NGN93697.1"/>
    <property type="molecule type" value="Genomic_DNA"/>
</dbReference>
<protein>
    <submittedName>
        <fullName evidence="5">ABC transporter ATP-binding protein</fullName>
    </submittedName>
</protein>
<dbReference type="FunFam" id="3.40.50.300:FF:000134">
    <property type="entry name" value="Iron-enterobactin ABC transporter ATP-binding protein"/>
    <property type="match status" value="1"/>
</dbReference>
<proteinExistence type="predicted"/>
<dbReference type="CDD" id="cd03214">
    <property type="entry name" value="ABC_Iron-Siderophores_B12_Hemin"/>
    <property type="match status" value="1"/>
</dbReference>
<dbReference type="InterPro" id="IPR003593">
    <property type="entry name" value="AAA+_ATPase"/>
</dbReference>
<evidence type="ECO:0000256" key="3">
    <source>
        <dbReference type="ARBA" id="ARBA00022840"/>
    </source>
</evidence>
<evidence type="ECO:0000313" key="5">
    <source>
        <dbReference type="EMBL" id="NGN93697.1"/>
    </source>
</evidence>
<feature type="domain" description="ABC transporter" evidence="4">
    <location>
        <begin position="3"/>
        <end position="235"/>
    </location>
</feature>
<dbReference type="AlphaFoldDB" id="A0A6M1RBF1"/>
<dbReference type="GO" id="GO:0005524">
    <property type="term" value="F:ATP binding"/>
    <property type="evidence" value="ECO:0007669"/>
    <property type="project" value="UniProtKB-KW"/>
</dbReference>
<dbReference type="PROSITE" id="PS50893">
    <property type="entry name" value="ABC_TRANSPORTER_2"/>
    <property type="match status" value="1"/>
</dbReference>